<dbReference type="OrthoDB" id="7391526at2"/>
<evidence type="ECO:0000313" key="2">
    <source>
        <dbReference type="EMBL" id="PTQ99358.1"/>
    </source>
</evidence>
<protein>
    <recommendedName>
        <fullName evidence="1">DUF5672 domain-containing protein</fullName>
    </recommendedName>
</protein>
<comment type="caution">
    <text evidence="2">The sequence shown here is derived from an EMBL/GenBank/DDBJ whole genome shotgun (WGS) entry which is preliminary data.</text>
</comment>
<dbReference type="AlphaFoldDB" id="A0A2T5JC74"/>
<evidence type="ECO:0000259" key="1">
    <source>
        <dbReference type="Pfam" id="PF18922"/>
    </source>
</evidence>
<gene>
    <name evidence="2" type="ORF">C8P68_102174</name>
</gene>
<feature type="domain" description="DUF5672" evidence="1">
    <location>
        <begin position="58"/>
        <end position="256"/>
    </location>
</feature>
<keyword evidence="3" id="KW-1185">Reference proteome</keyword>
<evidence type="ECO:0000313" key="3">
    <source>
        <dbReference type="Proteomes" id="UP000244168"/>
    </source>
</evidence>
<proteinExistence type="predicted"/>
<organism evidence="2 3">
    <name type="scientific">Mucilaginibacter yixingensis</name>
    <dbReference type="NCBI Taxonomy" id="1295612"/>
    <lineage>
        <taxon>Bacteria</taxon>
        <taxon>Pseudomonadati</taxon>
        <taxon>Bacteroidota</taxon>
        <taxon>Sphingobacteriia</taxon>
        <taxon>Sphingobacteriales</taxon>
        <taxon>Sphingobacteriaceae</taxon>
        <taxon>Mucilaginibacter</taxon>
    </lineage>
</organism>
<dbReference type="RefSeq" id="WP_107827292.1">
    <property type="nucleotide sequence ID" value="NZ_CP160205.1"/>
</dbReference>
<accession>A0A2T5JC74</accession>
<dbReference type="EMBL" id="QAOQ01000002">
    <property type="protein sequence ID" value="PTQ99358.1"/>
    <property type="molecule type" value="Genomic_DNA"/>
</dbReference>
<dbReference type="Pfam" id="PF18922">
    <property type="entry name" value="DUF5672"/>
    <property type="match status" value="1"/>
</dbReference>
<reference evidence="2 3" key="1">
    <citation type="submission" date="2018-04" db="EMBL/GenBank/DDBJ databases">
        <title>Genomic Encyclopedia of Archaeal and Bacterial Type Strains, Phase II (KMG-II): from individual species to whole genera.</title>
        <authorList>
            <person name="Goeker M."/>
        </authorList>
    </citation>
    <scope>NUCLEOTIDE SEQUENCE [LARGE SCALE GENOMIC DNA]</scope>
    <source>
        <strain evidence="2 3">DSM 26809</strain>
    </source>
</reference>
<name>A0A2T5JC74_9SPHI</name>
<dbReference type="Proteomes" id="UP000244168">
    <property type="component" value="Unassembled WGS sequence"/>
</dbReference>
<dbReference type="InterPro" id="IPR043729">
    <property type="entry name" value="DUF5672"/>
</dbReference>
<sequence>MKVVEKMCVVIPVHQPDLTEGQALSLQACAAHLSAHHCYLVFPQGMDTRAYTAIFPQLRLQPVDAAWLTSVERYNRMKLSPTFYQLFAGYEFMLTYELDAYIFSDDIEATGAFDFDYIGAPFFKGYWDAAPDAPLINGGNSGFSVRNIASCLKVLGSMHLFKRKWKMYQVLLASQRLKHWVNGLTDYRYENYVNGYFGFAFSEKHVNEDLIWSRVVPQMFPWFKVADPLTAIKFSFEYNPERLLQLNGEQLPLGCHAWEKHPDFWKKYIPVNT</sequence>